<evidence type="ECO:0000256" key="1">
    <source>
        <dbReference type="ARBA" id="ARBA00023125"/>
    </source>
</evidence>
<dbReference type="RefSeq" id="WP_123040216.1">
    <property type="nucleotide sequence ID" value="NZ_CP033433.1"/>
</dbReference>
<dbReference type="InterPro" id="IPR036271">
    <property type="entry name" value="Tet_transcr_reg_TetR-rel_C_sf"/>
</dbReference>
<evidence type="ECO:0000313" key="5">
    <source>
        <dbReference type="Proteomes" id="UP000269097"/>
    </source>
</evidence>
<dbReference type="InterPro" id="IPR050109">
    <property type="entry name" value="HTH-type_TetR-like_transc_reg"/>
</dbReference>
<dbReference type="PANTHER" id="PTHR30055">
    <property type="entry name" value="HTH-TYPE TRANSCRIPTIONAL REGULATOR RUTR"/>
    <property type="match status" value="1"/>
</dbReference>
<dbReference type="Gene3D" id="1.10.357.10">
    <property type="entry name" value="Tetracycline Repressor, domain 2"/>
    <property type="match status" value="1"/>
</dbReference>
<dbReference type="AlphaFoldDB" id="A0A3G3JVB0"/>
<gene>
    <name evidence="4" type="ORF">EAV92_05985</name>
</gene>
<dbReference type="PANTHER" id="PTHR30055:SF222">
    <property type="entry name" value="REGULATORY PROTEIN"/>
    <property type="match status" value="1"/>
</dbReference>
<dbReference type="Proteomes" id="UP000269097">
    <property type="component" value="Chromosome"/>
</dbReference>
<proteinExistence type="predicted"/>
<dbReference type="PRINTS" id="PR00455">
    <property type="entry name" value="HTHTETR"/>
</dbReference>
<name>A0A3G3JVB0_9BACL</name>
<evidence type="ECO:0000259" key="3">
    <source>
        <dbReference type="PROSITE" id="PS50977"/>
    </source>
</evidence>
<evidence type="ECO:0000256" key="2">
    <source>
        <dbReference type="PROSITE-ProRule" id="PRU00335"/>
    </source>
</evidence>
<dbReference type="KEGG" id="coh:EAV92_05985"/>
<dbReference type="InterPro" id="IPR009057">
    <property type="entry name" value="Homeodomain-like_sf"/>
</dbReference>
<dbReference type="Pfam" id="PF00440">
    <property type="entry name" value="TetR_N"/>
    <property type="match status" value="1"/>
</dbReference>
<dbReference type="EMBL" id="CP033433">
    <property type="protein sequence ID" value="AYQ72156.1"/>
    <property type="molecule type" value="Genomic_DNA"/>
</dbReference>
<dbReference type="SUPFAM" id="SSF48498">
    <property type="entry name" value="Tetracyclin repressor-like, C-terminal domain"/>
    <property type="match status" value="1"/>
</dbReference>
<protein>
    <submittedName>
        <fullName evidence="4">TetR/AcrR family transcriptional regulator</fullName>
    </submittedName>
</protein>
<keyword evidence="5" id="KW-1185">Reference proteome</keyword>
<dbReference type="GO" id="GO:0003677">
    <property type="term" value="F:DNA binding"/>
    <property type="evidence" value="ECO:0007669"/>
    <property type="project" value="UniProtKB-UniRule"/>
</dbReference>
<feature type="DNA-binding region" description="H-T-H motif" evidence="2">
    <location>
        <begin position="46"/>
        <end position="65"/>
    </location>
</feature>
<keyword evidence="1 2" id="KW-0238">DNA-binding</keyword>
<sequence length="222" mass="25461">MTQSMEPWMEELLNASSSGDNMTEKQSRIFEAAIEVFAEKGYSASSTSEIAQRAGVAEGTIFRHYKTKKDLLLSIVAPAMVKLMTPFVLREFRSVLQTDFETFDGFLRAMIENRIEFLEKNQSLLRILLQELPFHEDLREQFLKIIFTQVKERIEKAIDRFKDKGQLIDLPTTTLMRLAASAIGGYIFIRTFYGTREGADWDDAKERQATIDFIMKGLAPNP</sequence>
<organism evidence="4 5">
    <name type="scientific">Cohnella candidum</name>
    <dbReference type="NCBI Taxonomy" id="2674991"/>
    <lineage>
        <taxon>Bacteria</taxon>
        <taxon>Bacillati</taxon>
        <taxon>Bacillota</taxon>
        <taxon>Bacilli</taxon>
        <taxon>Bacillales</taxon>
        <taxon>Paenibacillaceae</taxon>
        <taxon>Cohnella</taxon>
    </lineage>
</organism>
<accession>A0A3G3JVB0</accession>
<dbReference type="GO" id="GO:0006355">
    <property type="term" value="P:regulation of DNA-templated transcription"/>
    <property type="evidence" value="ECO:0007669"/>
    <property type="project" value="UniProtKB-ARBA"/>
</dbReference>
<evidence type="ECO:0000313" key="4">
    <source>
        <dbReference type="EMBL" id="AYQ72156.1"/>
    </source>
</evidence>
<reference evidence="4 5" key="1">
    <citation type="submission" date="2018-10" db="EMBL/GenBank/DDBJ databases">
        <title>Genome Sequence of Cohnella sp.</title>
        <authorList>
            <person name="Srinivasan S."/>
            <person name="Kim M.K."/>
        </authorList>
    </citation>
    <scope>NUCLEOTIDE SEQUENCE [LARGE SCALE GENOMIC DNA]</scope>
    <source>
        <strain evidence="4 5">18JY8-7</strain>
    </source>
</reference>
<dbReference type="SUPFAM" id="SSF46689">
    <property type="entry name" value="Homeodomain-like"/>
    <property type="match status" value="1"/>
</dbReference>
<dbReference type="InterPro" id="IPR001647">
    <property type="entry name" value="HTH_TetR"/>
</dbReference>
<feature type="domain" description="HTH tetR-type" evidence="3">
    <location>
        <begin position="23"/>
        <end position="83"/>
    </location>
</feature>
<dbReference type="PROSITE" id="PS50977">
    <property type="entry name" value="HTH_TETR_2"/>
    <property type="match status" value="1"/>
</dbReference>